<evidence type="ECO:0000256" key="9">
    <source>
        <dbReference type="ARBA" id="ARBA00023128"/>
    </source>
</evidence>
<evidence type="ECO:0000256" key="12">
    <source>
        <dbReference type="ARBA" id="ARBA00047554"/>
    </source>
</evidence>
<accession>A0A2H5QLR6</accession>
<keyword evidence="8 13" id="KW-0560">Oxidoreductase</keyword>
<keyword evidence="6 13" id="KW-0285">Flavoprotein</keyword>
<comment type="pathway">
    <text evidence="3 13">Porphyrin-containing compound metabolism; protoporphyrin-IX biosynthesis; protoporphyrin-IX from protoporphyrinogen-IX: step 1/1.</text>
</comment>
<evidence type="ECO:0000259" key="14">
    <source>
        <dbReference type="Pfam" id="PF01593"/>
    </source>
</evidence>
<dbReference type="SUPFAM" id="SSF51905">
    <property type="entry name" value="FAD/NAD(P)-binding domain"/>
    <property type="match status" value="1"/>
</dbReference>
<dbReference type="NCBIfam" id="TIGR00562">
    <property type="entry name" value="proto_IX_ox"/>
    <property type="match status" value="1"/>
</dbReference>
<evidence type="ECO:0000256" key="7">
    <source>
        <dbReference type="ARBA" id="ARBA00022827"/>
    </source>
</evidence>
<dbReference type="InterPro" id="IPR002937">
    <property type="entry name" value="Amino_oxidase"/>
</dbReference>
<comment type="subcellular location">
    <subcellularLocation>
        <location evidence="2">Mitochondrion</location>
    </subcellularLocation>
    <subcellularLocation>
        <location evidence="13">Plastid</location>
        <location evidence="13">Chloroplast</location>
    </subcellularLocation>
</comment>
<dbReference type="GO" id="GO:0006782">
    <property type="term" value="P:protoporphyrinogen IX biosynthetic process"/>
    <property type="evidence" value="ECO:0007669"/>
    <property type="project" value="UniProtKB-UniRule"/>
</dbReference>
<dbReference type="GO" id="GO:0005739">
    <property type="term" value="C:mitochondrion"/>
    <property type="evidence" value="ECO:0007669"/>
    <property type="project" value="UniProtKB-SubCell"/>
</dbReference>
<dbReference type="InterPro" id="IPR004572">
    <property type="entry name" value="Protoporphyrinogen_oxidase"/>
</dbReference>
<comment type="similarity">
    <text evidence="4 13">Belongs to the protoporphyrinogen/coproporphyrinogen oxidase family. Protoporphyrinogen oxidase subfamily.</text>
</comment>
<comment type="cofactor">
    <cofactor evidence="13">
        <name>FAD</name>
        <dbReference type="ChEBI" id="CHEBI:57692"/>
    </cofactor>
    <text evidence="13">Binds 1 FAD per subunit.</text>
</comment>
<evidence type="ECO:0000256" key="4">
    <source>
        <dbReference type="ARBA" id="ARBA00010551"/>
    </source>
</evidence>
<keyword evidence="16" id="KW-1185">Reference proteome</keyword>
<evidence type="ECO:0000256" key="6">
    <source>
        <dbReference type="ARBA" id="ARBA00022630"/>
    </source>
</evidence>
<keyword evidence="11 13" id="KW-0627">Porphyrin biosynthesis</keyword>
<gene>
    <name evidence="15" type="ORF">CUMW_242070</name>
</gene>
<name>A0A2H5QLR6_CITUN</name>
<dbReference type="PANTHER" id="PTHR42923">
    <property type="entry name" value="PROTOPORPHYRINOGEN OXIDASE"/>
    <property type="match status" value="1"/>
</dbReference>
<protein>
    <recommendedName>
        <fullName evidence="5 13">Protoporphyrinogen oxidase</fullName>
        <ecNumber evidence="5 13">1.3.3.4</ecNumber>
    </recommendedName>
</protein>
<organism evidence="15 16">
    <name type="scientific">Citrus unshiu</name>
    <name type="common">Satsuma mandarin</name>
    <name type="synonym">Citrus nobilis var. unshiu</name>
    <dbReference type="NCBI Taxonomy" id="55188"/>
    <lineage>
        <taxon>Eukaryota</taxon>
        <taxon>Viridiplantae</taxon>
        <taxon>Streptophyta</taxon>
        <taxon>Embryophyta</taxon>
        <taxon>Tracheophyta</taxon>
        <taxon>Spermatophyta</taxon>
        <taxon>Magnoliopsida</taxon>
        <taxon>eudicotyledons</taxon>
        <taxon>Gunneridae</taxon>
        <taxon>Pentapetalae</taxon>
        <taxon>rosids</taxon>
        <taxon>malvids</taxon>
        <taxon>Sapindales</taxon>
        <taxon>Rutaceae</taxon>
        <taxon>Aurantioideae</taxon>
        <taxon>Citrus</taxon>
    </lineage>
</organism>
<dbReference type="Pfam" id="PF01593">
    <property type="entry name" value="Amino_oxidase"/>
    <property type="match status" value="1"/>
</dbReference>
<dbReference type="InterPro" id="IPR036188">
    <property type="entry name" value="FAD/NAD-bd_sf"/>
</dbReference>
<dbReference type="EMBL" id="BDQV01000495">
    <property type="protein sequence ID" value="GAY65554.1"/>
    <property type="molecule type" value="Genomic_DNA"/>
</dbReference>
<dbReference type="PANTHER" id="PTHR42923:SF44">
    <property type="entry name" value="PROTOPORPHYRINOGEN OXIDASE 2, CHLOROPLASTIC_MITOCHONDRIAL"/>
    <property type="match status" value="1"/>
</dbReference>
<dbReference type="FunFam" id="1.10.3110.10:FF:000003">
    <property type="entry name" value="Protoporphyrinogen oxidase"/>
    <property type="match status" value="1"/>
</dbReference>
<keyword evidence="9" id="KW-0496">Mitochondrion</keyword>
<dbReference type="SUPFAM" id="SSF54373">
    <property type="entry name" value="FAD-linked reductases, C-terminal domain"/>
    <property type="match status" value="1"/>
</dbReference>
<dbReference type="GO" id="GO:0004729">
    <property type="term" value="F:oxygen-dependent protoporphyrinogen oxidase activity"/>
    <property type="evidence" value="ECO:0007669"/>
    <property type="project" value="UniProtKB-UniRule"/>
</dbReference>
<evidence type="ECO:0000256" key="11">
    <source>
        <dbReference type="ARBA" id="ARBA00023244"/>
    </source>
</evidence>
<dbReference type="InterPro" id="IPR050464">
    <property type="entry name" value="Zeta_carotene_desat/Oxidored"/>
</dbReference>
<dbReference type="Gene3D" id="3.50.50.60">
    <property type="entry name" value="FAD/NAD(P)-binding domain"/>
    <property type="match status" value="1"/>
</dbReference>
<comment type="catalytic activity">
    <reaction evidence="12 13">
        <text>protoporphyrinogen IX + 3 O2 = protoporphyrin IX + 3 H2O2</text>
        <dbReference type="Rhea" id="RHEA:25576"/>
        <dbReference type="ChEBI" id="CHEBI:15379"/>
        <dbReference type="ChEBI" id="CHEBI:16240"/>
        <dbReference type="ChEBI" id="CHEBI:57306"/>
        <dbReference type="ChEBI" id="CHEBI:57307"/>
        <dbReference type="EC" id="1.3.3.4"/>
    </reaction>
</comment>
<dbReference type="AlphaFoldDB" id="A0A2H5QLR6"/>
<evidence type="ECO:0000313" key="16">
    <source>
        <dbReference type="Proteomes" id="UP000236630"/>
    </source>
</evidence>
<keyword evidence="7 13" id="KW-0274">FAD</keyword>
<dbReference type="EC" id="1.3.3.4" evidence="5 13"/>
<comment type="function">
    <text evidence="1 13">Catalyzes the 6-electron oxidation of protoporphyrinogen-IX to form protoporphyrin-IX.</text>
</comment>
<comment type="caution">
    <text evidence="15">The sequence shown here is derived from an EMBL/GenBank/DDBJ whole genome shotgun (WGS) entry which is preliminary data.</text>
</comment>
<keyword evidence="10 13" id="KW-0350">Heme biosynthesis</keyword>
<evidence type="ECO:0000256" key="1">
    <source>
        <dbReference type="ARBA" id="ARBA00002600"/>
    </source>
</evidence>
<evidence type="ECO:0000313" key="15">
    <source>
        <dbReference type="EMBL" id="GAY65554.1"/>
    </source>
</evidence>
<dbReference type="GO" id="GO:0009534">
    <property type="term" value="C:chloroplast thylakoid"/>
    <property type="evidence" value="ECO:0007669"/>
    <property type="project" value="TreeGrafter"/>
</dbReference>
<proteinExistence type="inferred from homology"/>
<evidence type="ECO:0000256" key="8">
    <source>
        <dbReference type="ARBA" id="ARBA00023002"/>
    </source>
</evidence>
<dbReference type="Gene3D" id="3.90.660.20">
    <property type="entry name" value="Protoporphyrinogen oxidase, mitochondrial, domain 2"/>
    <property type="match status" value="1"/>
</dbReference>
<sequence>CTCSQSQFLTRSSTHLLLISQGSDFDDTMASAPGEDNQRSAKRVAVVGAGVSGLAAAYKLKSNGVNVMVFEADERAGGKLMSISKDGLIWDEGANTMTESEMEVKGLLDDLGIREKQQFPISQYKRYVVRNGVPFLIPTNPIALITSNFLSAQSKIILEPFLWKKSDSAKVSDEDAKESVGGFFQRHFGREVVDFLIDPFVAGTSAADPESLVMRHSFPELWNLEKRYGSVIAGAIKSKFSARKEKSAEAKGSSEKKCRQRGSFSFLGGMQTLTDALCKALGKDEVCLKSKVLSLSYSHDGKSALENWSLSSSNQDKQSQGLSFDAVIMTITKGGNLFPLDFLPEVIYMPLSVFITAFKKENVGKPLQGFGVLVPSKEQQNGLKTLGTLFSSMMFPDRAPKDLFLYTTFVGGSRNKELAKASTDELKQIVTSDLRQLLGVEGEPTFVNHFFWSKAFPLYGRDYDSVLEAIEKMEKNLPGFFYAGNHKGGLSVGKSIASGCKAAELVISYLENSSDNKMLKEGSSK</sequence>
<feature type="domain" description="Amine oxidase" evidence="14">
    <location>
        <begin position="51"/>
        <end position="507"/>
    </location>
</feature>
<dbReference type="Gene3D" id="1.10.3110.10">
    <property type="entry name" value="protoporphyrinogen ix oxidase, domain 3"/>
    <property type="match status" value="1"/>
</dbReference>
<evidence type="ECO:0000256" key="2">
    <source>
        <dbReference type="ARBA" id="ARBA00004173"/>
    </source>
</evidence>
<dbReference type="Proteomes" id="UP000236630">
    <property type="component" value="Unassembled WGS sequence"/>
</dbReference>
<reference evidence="15 16" key="1">
    <citation type="journal article" date="2017" name="Front. Genet.">
        <title>Draft sequencing of the heterozygous diploid genome of Satsuma (Citrus unshiu Marc.) using a hybrid assembly approach.</title>
        <authorList>
            <person name="Shimizu T."/>
            <person name="Tanizawa Y."/>
            <person name="Mochizuki T."/>
            <person name="Nagasaki H."/>
            <person name="Yoshioka T."/>
            <person name="Toyoda A."/>
            <person name="Fujiyama A."/>
            <person name="Kaminuma E."/>
            <person name="Nakamura Y."/>
        </authorList>
    </citation>
    <scope>NUCLEOTIDE SEQUENCE [LARGE SCALE GENOMIC DNA]</scope>
    <source>
        <strain evidence="16">cv. Miyagawa wase</strain>
    </source>
</reference>
<evidence type="ECO:0000256" key="3">
    <source>
        <dbReference type="ARBA" id="ARBA00005073"/>
    </source>
</evidence>
<evidence type="ECO:0000256" key="13">
    <source>
        <dbReference type="RuleBase" id="RU367069"/>
    </source>
</evidence>
<dbReference type="UniPathway" id="UPA00251">
    <property type="reaction ID" value="UER00324"/>
</dbReference>
<dbReference type="PRINTS" id="PR00419">
    <property type="entry name" value="ADXRDTASE"/>
</dbReference>
<evidence type="ECO:0000256" key="10">
    <source>
        <dbReference type="ARBA" id="ARBA00023133"/>
    </source>
</evidence>
<evidence type="ECO:0000256" key="5">
    <source>
        <dbReference type="ARBA" id="ARBA00012867"/>
    </source>
</evidence>
<feature type="non-terminal residue" evidence="15">
    <location>
        <position position="1"/>
    </location>
</feature>